<dbReference type="EMBL" id="GL349466">
    <property type="protein sequence ID" value="KNC51367.1"/>
    <property type="molecule type" value="Genomic_DNA"/>
</dbReference>
<evidence type="ECO:0000313" key="3">
    <source>
        <dbReference type="EMBL" id="KNC51367.1"/>
    </source>
</evidence>
<keyword evidence="1" id="KW-1133">Transmembrane helix</keyword>
<gene>
    <name evidence="3" type="ORF">AMSG_07383</name>
</gene>
<dbReference type="RefSeq" id="XP_013756285.1">
    <property type="nucleotide sequence ID" value="XM_013900831.1"/>
</dbReference>
<dbReference type="AlphaFoldDB" id="A0A0L0DGA6"/>
<keyword evidence="2" id="KW-0732">Signal</keyword>
<evidence type="ECO:0000256" key="1">
    <source>
        <dbReference type="SAM" id="Phobius"/>
    </source>
</evidence>
<sequence>MKIVAFLAILAITFAIASAHFSISSVSTTATGTETVGLRGGGDIGSGGNTDFCGVGAAANVSTTRFSIGAGATAYVKGTVANSHGNATFTAQAAQGASPTFNAQSDVIYTGTMTYTSGQAFSADVVIPTSISGDATVQIKMATSLPPQTSYYQCVDATVTAAVSTGSSSAAATAAPTAMIAAVVAIVAFVAALL</sequence>
<evidence type="ECO:0000256" key="2">
    <source>
        <dbReference type="SAM" id="SignalP"/>
    </source>
</evidence>
<proteinExistence type="predicted"/>
<dbReference type="Proteomes" id="UP000054408">
    <property type="component" value="Unassembled WGS sequence"/>
</dbReference>
<evidence type="ECO:0000313" key="4">
    <source>
        <dbReference type="Proteomes" id="UP000054408"/>
    </source>
</evidence>
<reference evidence="3 4" key="1">
    <citation type="submission" date="2010-05" db="EMBL/GenBank/DDBJ databases">
        <title>The Genome Sequence of Thecamonas trahens ATCC 50062.</title>
        <authorList>
            <consortium name="The Broad Institute Genome Sequencing Platform"/>
            <person name="Russ C."/>
            <person name="Cuomo C."/>
            <person name="Shea T."/>
            <person name="Young S.K."/>
            <person name="Zeng Q."/>
            <person name="Koehrsen M."/>
            <person name="Haas B."/>
            <person name="Borodovsky M."/>
            <person name="Guigo R."/>
            <person name="Alvarado L."/>
            <person name="Berlin A."/>
            <person name="Bochicchio J."/>
            <person name="Borenstein D."/>
            <person name="Chapman S."/>
            <person name="Chen Z."/>
            <person name="Freedman E."/>
            <person name="Gellesch M."/>
            <person name="Goldberg J."/>
            <person name="Griggs A."/>
            <person name="Gujja S."/>
            <person name="Heilman E."/>
            <person name="Heiman D."/>
            <person name="Hepburn T."/>
            <person name="Howarth C."/>
            <person name="Jen D."/>
            <person name="Larson L."/>
            <person name="Mehta T."/>
            <person name="Park D."/>
            <person name="Pearson M."/>
            <person name="Roberts A."/>
            <person name="Saif S."/>
            <person name="Shenoy N."/>
            <person name="Sisk P."/>
            <person name="Stolte C."/>
            <person name="Sykes S."/>
            <person name="Thomson T."/>
            <person name="Walk T."/>
            <person name="White J."/>
            <person name="Yandava C."/>
            <person name="Burger G."/>
            <person name="Gray M.W."/>
            <person name="Holland P.W.H."/>
            <person name="King N."/>
            <person name="Lang F.B.F."/>
            <person name="Roger A.J."/>
            <person name="Ruiz-Trillo I."/>
            <person name="Lander E."/>
            <person name="Nusbaum C."/>
        </authorList>
    </citation>
    <scope>NUCLEOTIDE SEQUENCE [LARGE SCALE GENOMIC DNA]</scope>
    <source>
        <strain evidence="3 4">ATCC 50062</strain>
    </source>
</reference>
<feature type="chain" id="PRO_5005537498" evidence="2">
    <location>
        <begin position="20"/>
        <end position="194"/>
    </location>
</feature>
<keyword evidence="1" id="KW-0812">Transmembrane</keyword>
<organism evidence="3 4">
    <name type="scientific">Thecamonas trahens ATCC 50062</name>
    <dbReference type="NCBI Taxonomy" id="461836"/>
    <lineage>
        <taxon>Eukaryota</taxon>
        <taxon>Apusozoa</taxon>
        <taxon>Apusomonadida</taxon>
        <taxon>Apusomonadidae</taxon>
        <taxon>Thecamonas</taxon>
    </lineage>
</organism>
<dbReference type="GeneID" id="25566312"/>
<keyword evidence="1" id="KW-0472">Membrane</keyword>
<accession>A0A0L0DGA6</accession>
<feature type="transmembrane region" description="Helical" evidence="1">
    <location>
        <begin position="174"/>
        <end position="193"/>
    </location>
</feature>
<feature type="signal peptide" evidence="2">
    <location>
        <begin position="1"/>
        <end position="19"/>
    </location>
</feature>
<name>A0A0L0DGA6_THETB</name>
<protein>
    <submittedName>
        <fullName evidence="3">Uncharacterized protein</fullName>
    </submittedName>
</protein>
<keyword evidence="4" id="KW-1185">Reference proteome</keyword>